<organism evidence="1 2">
    <name type="scientific">Gymnopilus dilepis</name>
    <dbReference type="NCBI Taxonomy" id="231916"/>
    <lineage>
        <taxon>Eukaryota</taxon>
        <taxon>Fungi</taxon>
        <taxon>Dikarya</taxon>
        <taxon>Basidiomycota</taxon>
        <taxon>Agaricomycotina</taxon>
        <taxon>Agaricomycetes</taxon>
        <taxon>Agaricomycetidae</taxon>
        <taxon>Agaricales</taxon>
        <taxon>Agaricineae</taxon>
        <taxon>Hymenogastraceae</taxon>
        <taxon>Gymnopilus</taxon>
    </lineage>
</organism>
<protein>
    <recommendedName>
        <fullName evidence="3">F-box domain-containing protein</fullName>
    </recommendedName>
</protein>
<dbReference type="AlphaFoldDB" id="A0A409WGB0"/>
<name>A0A409WGB0_9AGAR</name>
<comment type="caution">
    <text evidence="1">The sequence shown here is derived from an EMBL/GenBank/DDBJ whole genome shotgun (WGS) entry which is preliminary data.</text>
</comment>
<accession>A0A409WGB0</accession>
<dbReference type="OrthoDB" id="2745898at2759"/>
<evidence type="ECO:0000313" key="1">
    <source>
        <dbReference type="EMBL" id="PPQ77535.1"/>
    </source>
</evidence>
<dbReference type="EMBL" id="NHYE01005081">
    <property type="protein sequence ID" value="PPQ77535.1"/>
    <property type="molecule type" value="Genomic_DNA"/>
</dbReference>
<keyword evidence="2" id="KW-1185">Reference proteome</keyword>
<dbReference type="Proteomes" id="UP000284706">
    <property type="component" value="Unassembled WGS sequence"/>
</dbReference>
<dbReference type="InParanoid" id="A0A409WGB0"/>
<evidence type="ECO:0000313" key="2">
    <source>
        <dbReference type="Proteomes" id="UP000284706"/>
    </source>
</evidence>
<sequence>MDTTSQVELPQEIIDKILDYVALQYEAWPGENLLHCVVSRSFRRRSLSWIFSSILIRGEPELRTRKIEALLDMIQRNPTIALHVEELRLDCTNHENAWITNDAPFVEVMKKISSPDRPIRRLVLEADTFADDGDETMSIEYPGPFLHDFFLPFIAPTVTSLALHRILNMPLAAITSCVNLVDLELLHVELAESEEDGSRCCKQSLQLRSLTYRLAQLALQTLLELSPERNCPGFDLSRLKSLTVYTDTQTDLAFEQEIVNASQDSLVELYILTMQTDDNEQFHGAINLGALSNLRLLHVHALFPQDGLSSICRTLSTVRSHSLHSFFIEAKIAYCDLSEPEVIFDADWSTFCSEVSRVMSNEGSGFEFKMTYRYRDNANMELEHYEALLNRQCQLIMNILRREKLASLLDNARFPVSTSHSLDFDFFYEYAFENSLAYAHVEDDYPEEMYSDSS</sequence>
<evidence type="ECO:0008006" key="3">
    <source>
        <dbReference type="Google" id="ProtNLM"/>
    </source>
</evidence>
<proteinExistence type="predicted"/>
<reference evidence="1 2" key="1">
    <citation type="journal article" date="2018" name="Evol. Lett.">
        <title>Horizontal gene cluster transfer increased hallucinogenic mushroom diversity.</title>
        <authorList>
            <person name="Reynolds H.T."/>
            <person name="Vijayakumar V."/>
            <person name="Gluck-Thaler E."/>
            <person name="Korotkin H.B."/>
            <person name="Matheny P.B."/>
            <person name="Slot J.C."/>
        </authorList>
    </citation>
    <scope>NUCLEOTIDE SEQUENCE [LARGE SCALE GENOMIC DNA]</scope>
    <source>
        <strain evidence="1 2">SRW20</strain>
    </source>
</reference>
<gene>
    <name evidence="1" type="ORF">CVT26_006148</name>
</gene>